<dbReference type="InterPro" id="IPR013022">
    <property type="entry name" value="Xyl_isomerase-like_TIM-brl"/>
</dbReference>
<evidence type="ECO:0000259" key="1">
    <source>
        <dbReference type="Pfam" id="PF01261"/>
    </source>
</evidence>
<dbReference type="PANTHER" id="PTHR12110:SF21">
    <property type="entry name" value="XYLOSE ISOMERASE-LIKE TIM BARREL DOMAIN-CONTAINING PROTEIN"/>
    <property type="match status" value="1"/>
</dbReference>
<feature type="domain" description="Xylose isomerase-like TIM barrel" evidence="1">
    <location>
        <begin position="6"/>
        <end position="130"/>
    </location>
</feature>
<evidence type="ECO:0000313" key="2">
    <source>
        <dbReference type="EMBL" id="GAH95751.1"/>
    </source>
</evidence>
<dbReference type="PANTHER" id="PTHR12110">
    <property type="entry name" value="HYDROXYPYRUVATE ISOMERASE"/>
    <property type="match status" value="1"/>
</dbReference>
<comment type="caution">
    <text evidence="2">The sequence shown here is derived from an EMBL/GenBank/DDBJ whole genome shotgun (WGS) entry which is preliminary data.</text>
</comment>
<dbReference type="InterPro" id="IPR036237">
    <property type="entry name" value="Xyl_isomerase-like_sf"/>
</dbReference>
<proteinExistence type="predicted"/>
<dbReference type="Pfam" id="PF01261">
    <property type="entry name" value="AP_endonuc_2"/>
    <property type="match status" value="1"/>
</dbReference>
<name>X1JLX7_9ZZZZ</name>
<sequence>MTKGRLENAGGQPNIYPSTAEELGKFVAGLEGAKITFDIGHAHLAERRAGRKNTGAAIAKSIEALREHLVHVHAHDNHGRRDEHLPPGDGDIDFKPVADALRAINYDRLLITEFWDLEHLLEVGRKRMRKLRDIFG</sequence>
<dbReference type="InterPro" id="IPR050312">
    <property type="entry name" value="IolE/XylAMocC-like"/>
</dbReference>
<reference evidence="2" key="1">
    <citation type="journal article" date="2014" name="Front. Microbiol.">
        <title>High frequency of phylogenetically diverse reductive dehalogenase-homologous genes in deep subseafloor sedimentary metagenomes.</title>
        <authorList>
            <person name="Kawai M."/>
            <person name="Futagami T."/>
            <person name="Toyoda A."/>
            <person name="Takaki Y."/>
            <person name="Nishi S."/>
            <person name="Hori S."/>
            <person name="Arai W."/>
            <person name="Tsubouchi T."/>
            <person name="Morono Y."/>
            <person name="Uchiyama I."/>
            <person name="Ito T."/>
            <person name="Fujiyama A."/>
            <person name="Inagaki F."/>
            <person name="Takami H."/>
        </authorList>
    </citation>
    <scope>NUCLEOTIDE SEQUENCE</scope>
    <source>
        <strain evidence="2">Expedition CK06-06</strain>
    </source>
</reference>
<gene>
    <name evidence="2" type="ORF">S06H3_01088</name>
</gene>
<dbReference type="EMBL" id="BARV01000251">
    <property type="protein sequence ID" value="GAH95751.1"/>
    <property type="molecule type" value="Genomic_DNA"/>
</dbReference>
<dbReference type="SUPFAM" id="SSF51658">
    <property type="entry name" value="Xylose isomerase-like"/>
    <property type="match status" value="1"/>
</dbReference>
<protein>
    <recommendedName>
        <fullName evidence="1">Xylose isomerase-like TIM barrel domain-containing protein</fullName>
    </recommendedName>
</protein>
<dbReference type="AlphaFoldDB" id="X1JLX7"/>
<dbReference type="Gene3D" id="3.20.20.150">
    <property type="entry name" value="Divalent-metal-dependent TIM barrel enzymes"/>
    <property type="match status" value="1"/>
</dbReference>
<accession>X1JLX7</accession>
<organism evidence="2">
    <name type="scientific">marine sediment metagenome</name>
    <dbReference type="NCBI Taxonomy" id="412755"/>
    <lineage>
        <taxon>unclassified sequences</taxon>
        <taxon>metagenomes</taxon>
        <taxon>ecological metagenomes</taxon>
    </lineage>
</organism>